<keyword evidence="9 13" id="KW-0802">TPR repeat</keyword>
<keyword evidence="12 14" id="KW-0472">Membrane</keyword>
<dbReference type="InterPro" id="IPR019734">
    <property type="entry name" value="TPR_rpt"/>
</dbReference>
<evidence type="ECO:0000256" key="11">
    <source>
        <dbReference type="ARBA" id="ARBA00022989"/>
    </source>
</evidence>
<dbReference type="GO" id="GO:0030968">
    <property type="term" value="P:endoplasmic reticulum unfolded protein response"/>
    <property type="evidence" value="ECO:0007669"/>
    <property type="project" value="TreeGrafter"/>
</dbReference>
<evidence type="ECO:0000256" key="3">
    <source>
        <dbReference type="ARBA" id="ARBA00004922"/>
    </source>
</evidence>
<dbReference type="GO" id="GO:0016020">
    <property type="term" value="C:membrane"/>
    <property type="evidence" value="ECO:0007669"/>
    <property type="project" value="UniProtKB-SubCell"/>
</dbReference>
<dbReference type="Pfam" id="PF13181">
    <property type="entry name" value="TPR_8"/>
    <property type="match status" value="1"/>
</dbReference>
<comment type="subcellular location">
    <subcellularLocation>
        <location evidence="2">Endoplasmic reticulum</location>
    </subcellularLocation>
    <subcellularLocation>
        <location evidence="1">Membrane</location>
        <topology evidence="1">Multi-pass membrane protein</topology>
    </subcellularLocation>
</comment>
<dbReference type="GO" id="GO:0004169">
    <property type="term" value="F:dolichyl-phosphate-mannose-protein mannosyltransferase activity"/>
    <property type="evidence" value="ECO:0007669"/>
    <property type="project" value="UniProtKB-EC"/>
</dbReference>
<keyword evidence="8" id="KW-0677">Repeat</keyword>
<organism evidence="16 17">
    <name type="scientific">Cyprinus carpio</name>
    <name type="common">Common carp</name>
    <dbReference type="NCBI Taxonomy" id="7962"/>
    <lineage>
        <taxon>Eukaryota</taxon>
        <taxon>Metazoa</taxon>
        <taxon>Chordata</taxon>
        <taxon>Craniata</taxon>
        <taxon>Vertebrata</taxon>
        <taxon>Euteleostomi</taxon>
        <taxon>Actinopterygii</taxon>
        <taxon>Neopterygii</taxon>
        <taxon>Teleostei</taxon>
        <taxon>Ostariophysi</taxon>
        <taxon>Cypriniformes</taxon>
        <taxon>Cyprinidae</taxon>
        <taxon>Cyprininae</taxon>
        <taxon>Cyprinus</taxon>
    </lineage>
</organism>
<keyword evidence="6" id="KW-0808">Transferase</keyword>
<dbReference type="SUPFAM" id="SSF48452">
    <property type="entry name" value="TPR-like"/>
    <property type="match status" value="1"/>
</dbReference>
<feature type="repeat" description="TPR" evidence="13">
    <location>
        <begin position="539"/>
        <end position="572"/>
    </location>
</feature>
<dbReference type="Ensembl" id="ENSCCRT00020086219.1">
    <property type="protein sequence ID" value="ENSCCRP00020078644.1"/>
    <property type="gene ID" value="ENSCCRG00020036308.1"/>
</dbReference>
<dbReference type="SMART" id="SM00028">
    <property type="entry name" value="TPR"/>
    <property type="match status" value="4"/>
</dbReference>
<evidence type="ECO:0000256" key="6">
    <source>
        <dbReference type="ARBA" id="ARBA00022679"/>
    </source>
</evidence>
<feature type="transmembrane region" description="Helical" evidence="14">
    <location>
        <begin position="112"/>
        <end position="134"/>
    </location>
</feature>
<protein>
    <recommendedName>
        <fullName evidence="5">dolichyl-phosphate-mannose--protein mannosyltransferase</fullName>
        <ecNumber evidence="5">2.4.1.109</ecNumber>
    </recommendedName>
</protein>
<dbReference type="PROSITE" id="PS50005">
    <property type="entry name" value="TPR"/>
    <property type="match status" value="4"/>
</dbReference>
<dbReference type="InterPro" id="IPR052346">
    <property type="entry name" value="O-mannosyl-transferase_TMTC"/>
</dbReference>
<sequence>MVLSEPYWDHHIPLPKLGPLHSRLVTAFVALICFINSYNGDFVFDDSEAIINNKDLNPDTPLSNIWKNDFWGSNLSSNSSHKSYRPLTVLTFRINYLLAGGLHPIGFHVLNVALHCVISVLMIDVFAILIGSLVHDGRGVKLNLSPKASFLAALFFAAHPVHTESVAGIVGRADLLCALFFQLSFLVYCKAFQGGDKKFPVLWIFSSILLCAVAMLCKEQGITVLVSENMLSLFLPKDLWTDFYFLFSTQIGGLVSSGLLMRLALLFLGGSFLLYARWRIMGTGPPSFTEVDNPASFAENVILRIVNYNYYYSLNAWLLLCPWWLCFDWSMGCVPLIKSATDWRIVWPLLLWCCLMGLVYQALCSQDSNKRRTLTFGLVLLVIPFLPASNLFFRVGFVIAERVLYLSSAGYCLILAYTVGYCSCHWKKHKVCAATLTLLCVNVARSAQRSQHWRSEQSLFTSALSVCPLNAKVHYNVGKNLADRGNQSAAVKYYREAVRLHPKYVHAMNNLGNILKERNELEEAEELLSSAVHIQPDFAAAWMNLGIVQNSLKKFDKAEQSYWNAIRFRKKYPDCYYNLGRLESEGFFLNALKINPNVASCHGNLAVLYHRWGKLDLAKRHYELSLRLDPNAPGTKENYNMLKRKLEQRQRTVG</sequence>
<evidence type="ECO:0000256" key="9">
    <source>
        <dbReference type="ARBA" id="ARBA00022803"/>
    </source>
</evidence>
<keyword evidence="11 14" id="KW-1133">Transmembrane helix</keyword>
<evidence type="ECO:0000256" key="5">
    <source>
        <dbReference type="ARBA" id="ARBA00012839"/>
    </source>
</evidence>
<dbReference type="Pfam" id="PF08409">
    <property type="entry name" value="TMTC_DUF1736"/>
    <property type="match status" value="1"/>
</dbReference>
<reference evidence="16" key="1">
    <citation type="submission" date="2025-08" db="UniProtKB">
        <authorList>
            <consortium name="Ensembl"/>
        </authorList>
    </citation>
    <scope>IDENTIFICATION</scope>
</reference>
<dbReference type="Proteomes" id="UP000694701">
    <property type="component" value="Unplaced"/>
</dbReference>
<dbReference type="PANTHER" id="PTHR44227">
    <property type="match status" value="1"/>
</dbReference>
<dbReference type="PANTHER" id="PTHR44227:SF3">
    <property type="entry name" value="PROTEIN O-MANNOSYL-TRANSFERASE TMTC4"/>
    <property type="match status" value="1"/>
</dbReference>
<evidence type="ECO:0000256" key="8">
    <source>
        <dbReference type="ARBA" id="ARBA00022737"/>
    </source>
</evidence>
<feature type="domain" description="DUF1736" evidence="15">
    <location>
        <begin position="284"/>
        <end position="356"/>
    </location>
</feature>
<evidence type="ECO:0000256" key="7">
    <source>
        <dbReference type="ARBA" id="ARBA00022692"/>
    </source>
</evidence>
<evidence type="ECO:0000256" key="10">
    <source>
        <dbReference type="ARBA" id="ARBA00022824"/>
    </source>
</evidence>
<feature type="transmembrane region" description="Helical" evidence="14">
    <location>
        <begin position="243"/>
        <end position="276"/>
    </location>
</feature>
<dbReference type="UniPathway" id="UPA00378"/>
<evidence type="ECO:0000256" key="12">
    <source>
        <dbReference type="ARBA" id="ARBA00023136"/>
    </source>
</evidence>
<proteinExistence type="inferred from homology"/>
<feature type="transmembrane region" description="Helical" evidence="14">
    <location>
        <begin position="375"/>
        <end position="397"/>
    </location>
</feature>
<feature type="transmembrane region" description="Helical" evidence="14">
    <location>
        <begin position="169"/>
        <end position="189"/>
    </location>
</feature>
<comment type="similarity">
    <text evidence="4">Belongs to the TMTC family.</text>
</comment>
<feature type="repeat" description="TPR" evidence="13">
    <location>
        <begin position="599"/>
        <end position="632"/>
    </location>
</feature>
<dbReference type="InterPro" id="IPR013618">
    <property type="entry name" value="TMTC_DUF1736"/>
</dbReference>
<evidence type="ECO:0000256" key="2">
    <source>
        <dbReference type="ARBA" id="ARBA00004240"/>
    </source>
</evidence>
<feature type="transmembrane region" description="Helical" evidence="14">
    <location>
        <begin position="20"/>
        <end position="38"/>
    </location>
</feature>
<dbReference type="EC" id="2.4.1.109" evidence="5"/>
<feature type="repeat" description="TPR" evidence="13">
    <location>
        <begin position="505"/>
        <end position="538"/>
    </location>
</feature>
<keyword evidence="7 14" id="KW-0812">Transmembrane</keyword>
<comment type="pathway">
    <text evidence="3">Protein modification; protein glycosylation.</text>
</comment>
<evidence type="ECO:0000256" key="13">
    <source>
        <dbReference type="PROSITE-ProRule" id="PRU00339"/>
    </source>
</evidence>
<dbReference type="Gene3D" id="1.25.40.10">
    <property type="entry name" value="Tetratricopeptide repeat domain"/>
    <property type="match status" value="2"/>
</dbReference>
<feature type="transmembrane region" description="Helical" evidence="14">
    <location>
        <begin position="403"/>
        <end position="422"/>
    </location>
</feature>
<keyword evidence="10" id="KW-0256">Endoplasmic reticulum</keyword>
<gene>
    <name evidence="16" type="primary">LOC109096726</name>
</gene>
<dbReference type="AlphaFoldDB" id="A0A8C2IFM8"/>
<dbReference type="Pfam" id="PF14559">
    <property type="entry name" value="TPR_19"/>
    <property type="match status" value="1"/>
</dbReference>
<feature type="repeat" description="TPR" evidence="13">
    <location>
        <begin position="471"/>
        <end position="504"/>
    </location>
</feature>
<evidence type="ECO:0000256" key="14">
    <source>
        <dbReference type="SAM" id="Phobius"/>
    </source>
</evidence>
<name>A0A8C2IFM8_CYPCA</name>
<accession>A0A8C2IFM8</accession>
<evidence type="ECO:0000313" key="17">
    <source>
        <dbReference type="Proteomes" id="UP000694701"/>
    </source>
</evidence>
<feature type="transmembrane region" description="Helical" evidence="14">
    <location>
        <begin position="345"/>
        <end position="363"/>
    </location>
</feature>
<evidence type="ECO:0000256" key="4">
    <source>
        <dbReference type="ARBA" id="ARBA00007882"/>
    </source>
</evidence>
<dbReference type="InterPro" id="IPR011990">
    <property type="entry name" value="TPR-like_helical_dom_sf"/>
</dbReference>
<evidence type="ECO:0000256" key="1">
    <source>
        <dbReference type="ARBA" id="ARBA00004141"/>
    </source>
</evidence>
<feature type="transmembrane region" description="Helical" evidence="14">
    <location>
        <begin position="201"/>
        <end position="223"/>
    </location>
</feature>
<evidence type="ECO:0000259" key="15">
    <source>
        <dbReference type="Pfam" id="PF08409"/>
    </source>
</evidence>
<dbReference type="GO" id="GO:0005783">
    <property type="term" value="C:endoplasmic reticulum"/>
    <property type="evidence" value="ECO:0007669"/>
    <property type="project" value="UniProtKB-SubCell"/>
</dbReference>
<evidence type="ECO:0000313" key="16">
    <source>
        <dbReference type="Ensembl" id="ENSCCRP00020078644.1"/>
    </source>
</evidence>
<feature type="transmembrane region" description="Helical" evidence="14">
    <location>
        <begin position="308"/>
        <end position="325"/>
    </location>
</feature>